<name>A0AB33FZE0_SERMA</name>
<proteinExistence type="inferred from homology"/>
<sequence>MQIAFCIWKMALFSKMHRHRIIRIEARTMNLKELKWGGISVIVSLWMLSGCDDKPVKPVATAPTQAVVPVAIARGKVDVDGGIVALSFPSEGVVDKVLVTEGQAVQKGQILMQQDHRLYYADKRVAESEIAVAVAQLQGIGEQLPGLKQKATRLKMAAQAGAAQMQLSDEAYEAVQQAKTAVTVAQAQAKLAERRLAKLVEHGAQLDLRAPFAGSIVKLNAQEGAFISSGQPVILFLPNKPFIIRAELNESYLAGVKVGMKAKVQIDNDSERKDLPTAHVIRISSTFVLSQLQENAQQSPRRVVECILAFDSEPSTLVGQNVVVSFYDNL</sequence>
<dbReference type="Gene3D" id="1.10.287.470">
    <property type="entry name" value="Helix hairpin bin"/>
    <property type="match status" value="1"/>
</dbReference>
<dbReference type="PANTHER" id="PTHR30469">
    <property type="entry name" value="MULTIDRUG RESISTANCE PROTEIN MDTA"/>
    <property type="match status" value="1"/>
</dbReference>
<dbReference type="InterPro" id="IPR058625">
    <property type="entry name" value="MdtA-like_BSH"/>
</dbReference>
<dbReference type="Proteomes" id="UP000245399">
    <property type="component" value="Chromosome"/>
</dbReference>
<evidence type="ECO:0000256" key="1">
    <source>
        <dbReference type="ARBA" id="ARBA00009477"/>
    </source>
</evidence>
<dbReference type="PANTHER" id="PTHR30469:SF15">
    <property type="entry name" value="HLYD FAMILY OF SECRETION PROTEINS"/>
    <property type="match status" value="1"/>
</dbReference>
<reference evidence="3 4" key="1">
    <citation type="submission" date="2018-05" db="EMBL/GenBank/DDBJ databases">
        <title>Klebsiella quasipneumonaiae provides a window into carbapenemase gene transfer, plasmid rearrangements and nosocomial acquisition from the hospital environment.</title>
        <authorList>
            <person name="Mathers A.J."/>
            <person name="Vegesana K."/>
            <person name="Stoesser N."/>
            <person name="Crook D."/>
            <person name="Vaughan A."/>
            <person name="Barry K."/>
            <person name="Parikh H."/>
            <person name="Sebra R."/>
            <person name="Kotay S."/>
            <person name="Walker A.S."/>
            <person name="Sheppard A.E."/>
        </authorList>
    </citation>
    <scope>NUCLEOTIDE SEQUENCE [LARGE SCALE GENOMIC DNA]</scope>
    <source>
        <strain evidence="3 4">CAV1761</strain>
    </source>
</reference>
<dbReference type="Gene3D" id="2.40.30.170">
    <property type="match status" value="1"/>
</dbReference>
<dbReference type="AlphaFoldDB" id="A0AB33FZE0"/>
<evidence type="ECO:0000259" key="2">
    <source>
        <dbReference type="Pfam" id="PF25917"/>
    </source>
</evidence>
<dbReference type="GO" id="GO:1990281">
    <property type="term" value="C:efflux pump complex"/>
    <property type="evidence" value="ECO:0007669"/>
    <property type="project" value="TreeGrafter"/>
</dbReference>
<evidence type="ECO:0000313" key="3">
    <source>
        <dbReference type="EMBL" id="AWL67865.1"/>
    </source>
</evidence>
<dbReference type="SUPFAM" id="SSF111369">
    <property type="entry name" value="HlyD-like secretion proteins"/>
    <property type="match status" value="1"/>
</dbReference>
<organism evidence="3 4">
    <name type="scientific">Serratia marcescens</name>
    <dbReference type="NCBI Taxonomy" id="615"/>
    <lineage>
        <taxon>Bacteria</taxon>
        <taxon>Pseudomonadati</taxon>
        <taxon>Pseudomonadota</taxon>
        <taxon>Gammaproteobacteria</taxon>
        <taxon>Enterobacterales</taxon>
        <taxon>Yersiniaceae</taxon>
        <taxon>Serratia</taxon>
    </lineage>
</organism>
<dbReference type="GO" id="GO:0015562">
    <property type="term" value="F:efflux transmembrane transporter activity"/>
    <property type="evidence" value="ECO:0007669"/>
    <property type="project" value="TreeGrafter"/>
</dbReference>
<evidence type="ECO:0000313" key="4">
    <source>
        <dbReference type="Proteomes" id="UP000245399"/>
    </source>
</evidence>
<dbReference type="Pfam" id="PF25917">
    <property type="entry name" value="BSH_RND"/>
    <property type="match status" value="1"/>
</dbReference>
<dbReference type="EMBL" id="CP029449">
    <property type="protein sequence ID" value="AWL67865.1"/>
    <property type="molecule type" value="Genomic_DNA"/>
</dbReference>
<gene>
    <name evidence="3" type="ORF">DKC05_09395</name>
</gene>
<protein>
    <submittedName>
        <fullName evidence="3">Secretion protein HlyD</fullName>
    </submittedName>
</protein>
<dbReference type="Gene3D" id="2.40.50.100">
    <property type="match status" value="1"/>
</dbReference>
<accession>A0AB33FZE0</accession>
<feature type="domain" description="Multidrug resistance protein MdtA-like barrel-sandwich hybrid" evidence="2">
    <location>
        <begin position="91"/>
        <end position="233"/>
    </location>
</feature>
<comment type="similarity">
    <text evidence="1">Belongs to the membrane fusion protein (MFP) (TC 8.A.1) family.</text>
</comment>